<evidence type="ECO:0000313" key="3">
    <source>
        <dbReference type="EMBL" id="KAJ4342929.1"/>
    </source>
</evidence>
<reference evidence="3" key="1">
    <citation type="submission" date="2022-10" db="EMBL/GenBank/DDBJ databases">
        <title>Tapping the CABI collections for fungal endophytes: first genome assemblies for Collariella, Neodidymelliopsis, Ascochyta clinopodiicola, Didymella pomorum, Didymosphaeria variabile, Neocosmospora piperis and Neocucurbitaria cava.</title>
        <authorList>
            <person name="Hill R."/>
        </authorList>
    </citation>
    <scope>NUCLEOTIDE SEQUENCE</scope>
    <source>
        <strain evidence="3">IMI 360193</strain>
    </source>
</reference>
<proteinExistence type="predicted"/>
<feature type="region of interest" description="Disordered" evidence="2">
    <location>
        <begin position="489"/>
        <end position="628"/>
    </location>
</feature>
<dbReference type="EMBL" id="JAPEUV010000004">
    <property type="protein sequence ID" value="KAJ4342929.1"/>
    <property type="molecule type" value="Genomic_DNA"/>
</dbReference>
<protein>
    <submittedName>
        <fullName evidence="3">Uncharacterized protein</fullName>
    </submittedName>
</protein>
<evidence type="ECO:0000256" key="1">
    <source>
        <dbReference type="SAM" id="Coils"/>
    </source>
</evidence>
<dbReference type="AlphaFoldDB" id="A0A9W8X7U0"/>
<name>A0A9W8X7U0_9PLEO</name>
<evidence type="ECO:0000313" key="4">
    <source>
        <dbReference type="Proteomes" id="UP001140562"/>
    </source>
</evidence>
<keyword evidence="4" id="KW-1185">Reference proteome</keyword>
<evidence type="ECO:0000256" key="2">
    <source>
        <dbReference type="SAM" id="MobiDB-lite"/>
    </source>
</evidence>
<gene>
    <name evidence="3" type="ORF">N0V87_000646</name>
</gene>
<feature type="compositionally biased region" description="Acidic residues" evidence="2">
    <location>
        <begin position="577"/>
        <end position="600"/>
    </location>
</feature>
<dbReference type="Proteomes" id="UP001140562">
    <property type="component" value="Unassembled WGS sequence"/>
</dbReference>
<comment type="caution">
    <text evidence="3">The sequence shown here is derived from an EMBL/GenBank/DDBJ whole genome shotgun (WGS) entry which is preliminary data.</text>
</comment>
<dbReference type="OrthoDB" id="10255512at2759"/>
<feature type="compositionally biased region" description="Acidic residues" evidence="2">
    <location>
        <begin position="608"/>
        <end position="620"/>
    </location>
</feature>
<feature type="compositionally biased region" description="Acidic residues" evidence="2">
    <location>
        <begin position="497"/>
        <end position="509"/>
    </location>
</feature>
<keyword evidence="1" id="KW-0175">Coiled coil</keyword>
<feature type="coiled-coil region" evidence="1">
    <location>
        <begin position="163"/>
        <end position="232"/>
    </location>
</feature>
<feature type="coiled-coil region" evidence="1">
    <location>
        <begin position="289"/>
        <end position="316"/>
    </location>
</feature>
<accession>A0A9W8X7U0</accession>
<sequence length="671" mass="72878">MFSSHALFSALSSVPFNSTLFGLSPDGTLPSVSLSISPSVSPPSLLTSHVEKVLDSAFNDSLANNTMSVGGQGGAGNTPSCSSGRSIWTVLLTIALGLLVVGICASIQELDARNADVAALEDKVAGSRRRERDSKKAARDELLKLSIEFDVLQDSKGDLQAGFDELKESMDNLQASCDDLESEHDDLQASYGDLESSHDTLLTDHKLLEQHNNATEARGQELEQKNKDLQALNTTFSQENTNLYASTYNLKRDRSSLRGLYAQTYRRNVDLEKNLKYVREMSAANAQQATRSSTDLRNAESKMAALEEQIDYYKDLIASNETLTQDAIADNQTLLTSLAALEEENARFLKASSVQERDMANKDIEIVALRCELSHQESAVSRSETAISNKDEEIFTLRQEVGLQEEAVTRLAEKNAVQEQVTKRLVEDAAEREEYIKALDNVVLFNAEKREEAEKKLAWHRLGFEEARKHGRGEVSSDEEAITEEVVAEEGGAQEAGAEEAGAEQDDDQGGLSVGGFTEDLPGGTYETSLHTGNTGGVDELVEELEQRDPNWTFEDVPSPAADAQDLAATTGSAEPESAEPESAEPESAEPESGETEASEGDFHDFSDVADDGSADEEDLNACPDFAEDASVIDADDAETLVLTNSSISSDSDFDCISLSHRDSDVDILLE</sequence>
<organism evidence="3 4">
    <name type="scientific">Didymella glomerata</name>
    <dbReference type="NCBI Taxonomy" id="749621"/>
    <lineage>
        <taxon>Eukaryota</taxon>
        <taxon>Fungi</taxon>
        <taxon>Dikarya</taxon>
        <taxon>Ascomycota</taxon>
        <taxon>Pezizomycotina</taxon>
        <taxon>Dothideomycetes</taxon>
        <taxon>Pleosporomycetidae</taxon>
        <taxon>Pleosporales</taxon>
        <taxon>Pleosporineae</taxon>
        <taxon>Didymellaceae</taxon>
        <taxon>Didymella</taxon>
    </lineage>
</organism>
<dbReference type="Gene3D" id="1.20.5.1000">
    <property type="entry name" value="arf6 gtpase in complex with a specific effector, jip4"/>
    <property type="match status" value="1"/>
</dbReference>